<accession>A0ABV9EKK1</accession>
<evidence type="ECO:0000259" key="1">
    <source>
        <dbReference type="Pfam" id="PF12680"/>
    </source>
</evidence>
<sequence>MSDVSELVTQYIAAWNETDPAARRAAVDRLWAEGGTYVDPLAVAEGREAIAATIGGVQDHFPGFVFRPGGLVDAHHNLVRFTWELAPSAGAESVVDGFDVAVLTEDGRLRDVHGFLDKVPTV</sequence>
<organism evidence="2 3">
    <name type="scientific">Sphaerisporangium corydalis</name>
    <dbReference type="NCBI Taxonomy" id="1441875"/>
    <lineage>
        <taxon>Bacteria</taxon>
        <taxon>Bacillati</taxon>
        <taxon>Actinomycetota</taxon>
        <taxon>Actinomycetes</taxon>
        <taxon>Streptosporangiales</taxon>
        <taxon>Streptosporangiaceae</taxon>
        <taxon>Sphaerisporangium</taxon>
    </lineage>
</organism>
<dbReference type="SUPFAM" id="SSF54427">
    <property type="entry name" value="NTF2-like"/>
    <property type="match status" value="1"/>
</dbReference>
<evidence type="ECO:0000313" key="2">
    <source>
        <dbReference type="EMBL" id="MFC4590177.1"/>
    </source>
</evidence>
<evidence type="ECO:0000313" key="3">
    <source>
        <dbReference type="Proteomes" id="UP001595891"/>
    </source>
</evidence>
<proteinExistence type="predicted"/>
<name>A0ABV9EKK1_9ACTN</name>
<protein>
    <submittedName>
        <fullName evidence="2">Nuclear transport factor 2 family protein</fullName>
    </submittedName>
</protein>
<dbReference type="InterPro" id="IPR032710">
    <property type="entry name" value="NTF2-like_dom_sf"/>
</dbReference>
<keyword evidence="3" id="KW-1185">Reference proteome</keyword>
<feature type="domain" description="SnoaL-like" evidence="1">
    <location>
        <begin position="8"/>
        <end position="110"/>
    </location>
</feature>
<dbReference type="Pfam" id="PF12680">
    <property type="entry name" value="SnoaL_2"/>
    <property type="match status" value="1"/>
</dbReference>
<dbReference type="EMBL" id="JBHSFN010000021">
    <property type="protein sequence ID" value="MFC4590177.1"/>
    <property type="molecule type" value="Genomic_DNA"/>
</dbReference>
<reference evidence="3" key="1">
    <citation type="journal article" date="2019" name="Int. J. Syst. Evol. Microbiol.">
        <title>The Global Catalogue of Microorganisms (GCM) 10K type strain sequencing project: providing services to taxonomists for standard genome sequencing and annotation.</title>
        <authorList>
            <consortium name="The Broad Institute Genomics Platform"/>
            <consortium name="The Broad Institute Genome Sequencing Center for Infectious Disease"/>
            <person name="Wu L."/>
            <person name="Ma J."/>
        </authorList>
    </citation>
    <scope>NUCLEOTIDE SEQUENCE [LARGE SCALE GENOMIC DNA]</scope>
    <source>
        <strain evidence="3">CCUG 49560</strain>
    </source>
</reference>
<dbReference type="InterPro" id="IPR037401">
    <property type="entry name" value="SnoaL-like"/>
</dbReference>
<dbReference type="RefSeq" id="WP_262843155.1">
    <property type="nucleotide sequence ID" value="NZ_JANZYP010000016.1"/>
</dbReference>
<comment type="caution">
    <text evidence="2">The sequence shown here is derived from an EMBL/GenBank/DDBJ whole genome shotgun (WGS) entry which is preliminary data.</text>
</comment>
<gene>
    <name evidence="2" type="ORF">ACFO8L_29075</name>
</gene>
<dbReference type="Proteomes" id="UP001595891">
    <property type="component" value="Unassembled WGS sequence"/>
</dbReference>
<dbReference type="Gene3D" id="3.10.450.50">
    <property type="match status" value="1"/>
</dbReference>